<evidence type="ECO:0000313" key="3">
    <source>
        <dbReference type="Proteomes" id="UP000886740"/>
    </source>
</evidence>
<dbReference type="Proteomes" id="UP000886740">
    <property type="component" value="Unassembled WGS sequence"/>
</dbReference>
<dbReference type="InterPro" id="IPR053994">
    <property type="entry name" value="NigD-like_OB"/>
</dbReference>
<proteinExistence type="predicted"/>
<protein>
    <recommendedName>
        <fullName evidence="1">NigD-like OB domain-containing protein</fullName>
    </recommendedName>
</protein>
<name>A0A9D1X6Y7_9BACT</name>
<evidence type="ECO:0000313" key="2">
    <source>
        <dbReference type="EMBL" id="HIX73983.1"/>
    </source>
</evidence>
<feature type="domain" description="NigD-like OB" evidence="1">
    <location>
        <begin position="28"/>
        <end position="100"/>
    </location>
</feature>
<dbReference type="EMBL" id="DXEL01000025">
    <property type="protein sequence ID" value="HIX73983.1"/>
    <property type="molecule type" value="Genomic_DNA"/>
</dbReference>
<organism evidence="2 3">
    <name type="scientific">Candidatus Parabacteroides intestinipullorum</name>
    <dbReference type="NCBI Taxonomy" id="2838723"/>
    <lineage>
        <taxon>Bacteria</taxon>
        <taxon>Pseudomonadati</taxon>
        <taxon>Bacteroidota</taxon>
        <taxon>Bacteroidia</taxon>
        <taxon>Bacteroidales</taxon>
        <taxon>Tannerellaceae</taxon>
        <taxon>Parabacteroides</taxon>
    </lineage>
</organism>
<evidence type="ECO:0000259" key="1">
    <source>
        <dbReference type="Pfam" id="PF22221"/>
    </source>
</evidence>
<reference evidence="2" key="1">
    <citation type="journal article" date="2021" name="PeerJ">
        <title>Extensive microbial diversity within the chicken gut microbiome revealed by metagenomics and culture.</title>
        <authorList>
            <person name="Gilroy R."/>
            <person name="Ravi A."/>
            <person name="Getino M."/>
            <person name="Pursley I."/>
            <person name="Horton D.L."/>
            <person name="Alikhan N.F."/>
            <person name="Baker D."/>
            <person name="Gharbi K."/>
            <person name="Hall N."/>
            <person name="Watson M."/>
            <person name="Adriaenssens E.M."/>
            <person name="Foster-Nyarko E."/>
            <person name="Jarju S."/>
            <person name="Secka A."/>
            <person name="Antonio M."/>
            <person name="Oren A."/>
            <person name="Chaudhuri R.R."/>
            <person name="La Ragione R."/>
            <person name="Hildebrand F."/>
            <person name="Pallen M.J."/>
        </authorList>
    </citation>
    <scope>NUCLEOTIDE SEQUENCE</scope>
    <source>
        <strain evidence="2">ChiGjej6B6-14162</strain>
    </source>
</reference>
<dbReference type="Pfam" id="PF22221">
    <property type="entry name" value="NigD_N-like"/>
    <property type="match status" value="1"/>
</dbReference>
<sequence>MIKFIKSKVLWLVIGVVSLVSCLEDIENEYYPGTVPAVVCIYGNSAFHMLKTPLGMLYDESLSSKPEGDCLLASFTYNPNDPMNKDASARGYYYVTIEGTTDMSRLGTKSGLTDTTRVLANEVAVVPTAAIDFADYFVSLNQNLFVPVVYMALDGTTMTWELSYDPKQEPEMVDRLPVYSLYLRGVMSETSSETDEEEEEKPEEPKTFSDVVVFDMSAFLSDIKAHGAPSSGIQVRIRFLEGEDSSRPSGLLWGMTDPLLIN</sequence>
<reference evidence="2" key="2">
    <citation type="submission" date="2021-04" db="EMBL/GenBank/DDBJ databases">
        <authorList>
            <person name="Gilroy R."/>
        </authorList>
    </citation>
    <scope>NUCLEOTIDE SEQUENCE</scope>
    <source>
        <strain evidence="2">ChiGjej6B6-14162</strain>
    </source>
</reference>
<dbReference type="AlphaFoldDB" id="A0A9D1X6Y7"/>
<accession>A0A9D1X6Y7</accession>
<dbReference type="PROSITE" id="PS51257">
    <property type="entry name" value="PROKAR_LIPOPROTEIN"/>
    <property type="match status" value="1"/>
</dbReference>
<gene>
    <name evidence="2" type="ORF">H9977_02925</name>
</gene>
<comment type="caution">
    <text evidence="2">The sequence shown here is derived from an EMBL/GenBank/DDBJ whole genome shotgun (WGS) entry which is preliminary data.</text>
</comment>